<feature type="region of interest" description="Disordered" evidence="1">
    <location>
        <begin position="27"/>
        <end position="51"/>
    </location>
</feature>
<name>A0A3B0TSM8_9ZZZZ</name>
<dbReference type="EMBL" id="UOEL01000125">
    <property type="protein sequence ID" value="VAW15249.1"/>
    <property type="molecule type" value="Genomic_DNA"/>
</dbReference>
<accession>A0A3B0TSM8</accession>
<dbReference type="PROSITE" id="PS51257">
    <property type="entry name" value="PROKAR_LIPOPROTEIN"/>
    <property type="match status" value="1"/>
</dbReference>
<evidence type="ECO:0000313" key="2">
    <source>
        <dbReference type="EMBL" id="VAW15249.1"/>
    </source>
</evidence>
<sequence length="147" mass="16227">MKCLLITLLLVISLGCDTLDKVQPEENQQAIEEAKPKNNTGPSLPEQGSMNPGEITIKVKVMEVYNSNKDICGVSKQNVFLTNVLEIIEKGSSITYMPNKGDQLLVNFLLAPKDLDTDAIIEAKARESLCTEASKTYFTVTSYKILE</sequence>
<protein>
    <recommendedName>
        <fullName evidence="3">Lipoprotein</fullName>
    </recommendedName>
</protein>
<gene>
    <name evidence="2" type="ORF">MNBD_BACTEROID03-805</name>
</gene>
<organism evidence="2">
    <name type="scientific">hydrothermal vent metagenome</name>
    <dbReference type="NCBI Taxonomy" id="652676"/>
    <lineage>
        <taxon>unclassified sequences</taxon>
        <taxon>metagenomes</taxon>
        <taxon>ecological metagenomes</taxon>
    </lineage>
</organism>
<feature type="compositionally biased region" description="Polar residues" evidence="1">
    <location>
        <begin position="37"/>
        <end position="50"/>
    </location>
</feature>
<proteinExistence type="predicted"/>
<reference evidence="2" key="1">
    <citation type="submission" date="2018-06" db="EMBL/GenBank/DDBJ databases">
        <authorList>
            <person name="Zhirakovskaya E."/>
        </authorList>
    </citation>
    <scope>NUCLEOTIDE SEQUENCE</scope>
</reference>
<dbReference type="AlphaFoldDB" id="A0A3B0TSM8"/>
<evidence type="ECO:0008006" key="3">
    <source>
        <dbReference type="Google" id="ProtNLM"/>
    </source>
</evidence>
<evidence type="ECO:0000256" key="1">
    <source>
        <dbReference type="SAM" id="MobiDB-lite"/>
    </source>
</evidence>